<dbReference type="InterPro" id="IPR002872">
    <property type="entry name" value="Proline_DH_dom"/>
</dbReference>
<evidence type="ECO:0000256" key="2">
    <source>
        <dbReference type="ARBA" id="ARBA00004739"/>
    </source>
</evidence>
<dbReference type="Proteomes" id="UP001527882">
    <property type="component" value="Unassembled WGS sequence"/>
</dbReference>
<comment type="catalytic activity">
    <reaction evidence="9">
        <text>L-proline + a quinone = (S)-1-pyrroline-5-carboxylate + a quinol + H(+)</text>
        <dbReference type="Rhea" id="RHEA:23784"/>
        <dbReference type="ChEBI" id="CHEBI:15378"/>
        <dbReference type="ChEBI" id="CHEBI:17388"/>
        <dbReference type="ChEBI" id="CHEBI:24646"/>
        <dbReference type="ChEBI" id="CHEBI:60039"/>
        <dbReference type="ChEBI" id="CHEBI:132124"/>
        <dbReference type="EC" id="1.5.5.2"/>
    </reaction>
</comment>
<feature type="domain" description="Proline dehydrogenase" evidence="10">
    <location>
        <begin position="49"/>
        <end position="302"/>
    </location>
</feature>
<comment type="cofactor">
    <cofactor evidence="1">
        <name>FAD</name>
        <dbReference type="ChEBI" id="CHEBI:57692"/>
    </cofactor>
</comment>
<proteinExistence type="predicted"/>
<protein>
    <recommendedName>
        <fullName evidence="3">proline dehydrogenase</fullName>
        <ecNumber evidence="3">1.5.5.2</ecNumber>
    </recommendedName>
</protein>
<dbReference type="RefSeq" id="WP_269879695.1">
    <property type="nucleotide sequence ID" value="NZ_JAQAGZ010000001.1"/>
</dbReference>
<evidence type="ECO:0000256" key="6">
    <source>
        <dbReference type="ARBA" id="ARBA00022827"/>
    </source>
</evidence>
<comment type="pathway">
    <text evidence="2">Amino-acid degradation; L-proline degradation into L-glutamate; L-glutamate from L-proline: step 1/2.</text>
</comment>
<sequence length="306" mass="34892">MELGTRLFRSILLTLAGNRAVEAAALRYGLQLGAARFVAGVTLEEAMLRVADLEAKGISVTLDHLGEGVRTVQESESFMEEYLRMVDRLAAGAADVNVSLKPTQMGLALDEETTCTYIRQIVRRAEDQQGFVCLDMENSPYTDATLRMVRRLRAEGLNGVGTVVQACMRRSLHDVDRLTRERVPLRLVKGAYKEPKPLVLARKQEVDENFIRLIGIRLSSGVFTSIATHDERIIRAAQKLVRRLQVPPDRFEFQMLYGVASPLQERLVQEGYKVRCYVPYGRKWYPYFVRRLAERPANLWFVIKNW</sequence>
<organism evidence="11 12">
    <name type="scientific">Paenibacillus gyeongsangnamensis</name>
    <dbReference type="NCBI Taxonomy" id="3388067"/>
    <lineage>
        <taxon>Bacteria</taxon>
        <taxon>Bacillati</taxon>
        <taxon>Bacillota</taxon>
        <taxon>Bacilli</taxon>
        <taxon>Bacillales</taxon>
        <taxon>Paenibacillaceae</taxon>
        <taxon>Paenibacillus</taxon>
    </lineage>
</organism>
<evidence type="ECO:0000256" key="3">
    <source>
        <dbReference type="ARBA" id="ARBA00012695"/>
    </source>
</evidence>
<dbReference type="EMBL" id="JAQAGZ010000001">
    <property type="protein sequence ID" value="MCZ8511336.1"/>
    <property type="molecule type" value="Genomic_DNA"/>
</dbReference>
<reference evidence="11 12" key="1">
    <citation type="submission" date="2022-12" db="EMBL/GenBank/DDBJ databases">
        <title>Draft genome sequence of Paenibacillus sp. dW9.</title>
        <authorList>
            <person name="Choi E.-W."/>
            <person name="Kim D.-U."/>
        </authorList>
    </citation>
    <scope>NUCLEOTIDE SEQUENCE [LARGE SCALE GENOMIC DNA]</scope>
    <source>
        <strain evidence="12">dW9</strain>
    </source>
</reference>
<dbReference type="PANTHER" id="PTHR13914:SF0">
    <property type="entry name" value="PROLINE DEHYDROGENASE 1, MITOCHONDRIAL"/>
    <property type="match status" value="1"/>
</dbReference>
<dbReference type="PIRSF" id="PIRSF000196">
    <property type="entry name" value="Pro_dehydrog"/>
    <property type="match status" value="1"/>
</dbReference>
<accession>A0ABT4Q3C3</accession>
<evidence type="ECO:0000256" key="7">
    <source>
        <dbReference type="ARBA" id="ARBA00023002"/>
    </source>
</evidence>
<keyword evidence="4" id="KW-0285">Flavoprotein</keyword>
<dbReference type="EC" id="1.5.5.2" evidence="3"/>
<keyword evidence="6" id="KW-0274">FAD</keyword>
<evidence type="ECO:0000313" key="12">
    <source>
        <dbReference type="Proteomes" id="UP001527882"/>
    </source>
</evidence>
<evidence type="ECO:0000256" key="4">
    <source>
        <dbReference type="ARBA" id="ARBA00022630"/>
    </source>
</evidence>
<dbReference type="SUPFAM" id="SSF51730">
    <property type="entry name" value="FAD-linked oxidoreductase"/>
    <property type="match status" value="1"/>
</dbReference>
<dbReference type="InterPro" id="IPR029041">
    <property type="entry name" value="FAD-linked_oxidoreductase-like"/>
</dbReference>
<dbReference type="Gene3D" id="3.20.20.220">
    <property type="match status" value="1"/>
</dbReference>
<evidence type="ECO:0000313" key="11">
    <source>
        <dbReference type="EMBL" id="MCZ8511336.1"/>
    </source>
</evidence>
<evidence type="ECO:0000256" key="5">
    <source>
        <dbReference type="ARBA" id="ARBA00022741"/>
    </source>
</evidence>
<comment type="caution">
    <text evidence="11">The sequence shown here is derived from an EMBL/GenBank/DDBJ whole genome shotgun (WGS) entry which is preliminary data.</text>
</comment>
<dbReference type="InterPro" id="IPR008219">
    <property type="entry name" value="PRODH_bac_arc"/>
</dbReference>
<evidence type="ECO:0000256" key="9">
    <source>
        <dbReference type="ARBA" id="ARBA00048779"/>
    </source>
</evidence>
<dbReference type="InterPro" id="IPR015659">
    <property type="entry name" value="Proline_oxidase"/>
</dbReference>
<evidence type="ECO:0000259" key="10">
    <source>
        <dbReference type="Pfam" id="PF01619"/>
    </source>
</evidence>
<keyword evidence="8" id="KW-0642">Proline metabolism</keyword>
<keyword evidence="7" id="KW-0560">Oxidoreductase</keyword>
<gene>
    <name evidence="11" type="ORF">O9H85_02565</name>
</gene>
<name>A0ABT4Q3C3_9BACL</name>
<evidence type="ECO:0000256" key="1">
    <source>
        <dbReference type="ARBA" id="ARBA00001974"/>
    </source>
</evidence>
<dbReference type="PANTHER" id="PTHR13914">
    <property type="entry name" value="PROLINE OXIDASE"/>
    <property type="match status" value="1"/>
</dbReference>
<dbReference type="Pfam" id="PF01619">
    <property type="entry name" value="Pro_dh"/>
    <property type="match status" value="1"/>
</dbReference>
<evidence type="ECO:0000256" key="8">
    <source>
        <dbReference type="ARBA" id="ARBA00023062"/>
    </source>
</evidence>
<keyword evidence="12" id="KW-1185">Reference proteome</keyword>
<keyword evidence="5" id="KW-0547">Nucleotide-binding</keyword>